<evidence type="ECO:0000256" key="1">
    <source>
        <dbReference type="ARBA" id="ARBA00004141"/>
    </source>
</evidence>
<feature type="transmembrane region" description="Helical" evidence="5">
    <location>
        <begin position="85"/>
        <end position="105"/>
    </location>
</feature>
<feature type="transmembrane region" description="Helical" evidence="5">
    <location>
        <begin position="309"/>
        <end position="329"/>
    </location>
</feature>
<dbReference type="Pfam" id="PF13515">
    <property type="entry name" value="FUSC_2"/>
    <property type="match status" value="1"/>
</dbReference>
<evidence type="ECO:0000313" key="7">
    <source>
        <dbReference type="EMBL" id="KKN24520.1"/>
    </source>
</evidence>
<sequence>MYVTPRPNTVDDPLYAIRLGVTGMLAYAAIPLINPALPPIIAALPVGLIAAQRKAFNPGKAIAGPIVMIVLVYIMTWFVEVLRPMPLVYVSAMWLTYFAGFRMILQTGAQAGMLIIIVAVLMSVMGMHGTATVETMRDGFVQASLVGLVLGPIVYALFPARTREQHVDEPVPSGGNVTLGAAIRATVLMGLTFWLYAVMQPSDMMMAVIAAMVLVFPTRNAVFYEAHQRILATFYGSAVGLSVLWLFTLSSHLPILLGLIFLGGLWLGHLMLHGRHPSMVYQYALSVALALIAGALSTQDPGYATFTRIVLTLAGAGTAALLVAGLDALTGWRAPDVEATSETHESQNSQESLP</sequence>
<feature type="transmembrane region" description="Helical" evidence="5">
    <location>
        <begin position="179"/>
        <end position="198"/>
    </location>
</feature>
<dbReference type="EMBL" id="LAZR01002877">
    <property type="protein sequence ID" value="KKN24520.1"/>
    <property type="molecule type" value="Genomic_DNA"/>
</dbReference>
<keyword evidence="4 5" id="KW-0472">Membrane</keyword>
<feature type="transmembrane region" description="Helical" evidence="5">
    <location>
        <begin position="279"/>
        <end position="297"/>
    </location>
</feature>
<feature type="transmembrane region" description="Helical" evidence="5">
    <location>
        <begin position="204"/>
        <end position="223"/>
    </location>
</feature>
<proteinExistence type="predicted"/>
<dbReference type="AlphaFoldDB" id="A0A0F9NYE2"/>
<comment type="caution">
    <text evidence="7">The sequence shown here is derived from an EMBL/GenBank/DDBJ whole genome shotgun (WGS) entry which is preliminary data.</text>
</comment>
<evidence type="ECO:0000256" key="3">
    <source>
        <dbReference type="ARBA" id="ARBA00022989"/>
    </source>
</evidence>
<feature type="transmembrane region" description="Helical" evidence="5">
    <location>
        <begin position="24"/>
        <end position="49"/>
    </location>
</feature>
<organism evidence="7">
    <name type="scientific">marine sediment metagenome</name>
    <dbReference type="NCBI Taxonomy" id="412755"/>
    <lineage>
        <taxon>unclassified sequences</taxon>
        <taxon>metagenomes</taxon>
        <taxon>ecological metagenomes</taxon>
    </lineage>
</organism>
<feature type="domain" description="Integral membrane bound transporter" evidence="6">
    <location>
        <begin position="192"/>
        <end position="321"/>
    </location>
</feature>
<evidence type="ECO:0000256" key="5">
    <source>
        <dbReference type="SAM" id="Phobius"/>
    </source>
</evidence>
<feature type="transmembrane region" description="Helical" evidence="5">
    <location>
        <begin position="61"/>
        <end position="79"/>
    </location>
</feature>
<keyword evidence="2 5" id="KW-0812">Transmembrane</keyword>
<evidence type="ECO:0000259" key="6">
    <source>
        <dbReference type="Pfam" id="PF13515"/>
    </source>
</evidence>
<comment type="subcellular location">
    <subcellularLocation>
        <location evidence="1">Membrane</location>
        <topology evidence="1">Multi-pass membrane protein</topology>
    </subcellularLocation>
</comment>
<evidence type="ECO:0000256" key="2">
    <source>
        <dbReference type="ARBA" id="ARBA00022692"/>
    </source>
</evidence>
<feature type="transmembrane region" description="Helical" evidence="5">
    <location>
        <begin position="230"/>
        <end position="247"/>
    </location>
</feature>
<feature type="transmembrane region" description="Helical" evidence="5">
    <location>
        <begin position="139"/>
        <end position="158"/>
    </location>
</feature>
<dbReference type="InterPro" id="IPR049453">
    <property type="entry name" value="Memb_transporter_dom"/>
</dbReference>
<keyword evidence="3 5" id="KW-1133">Transmembrane helix</keyword>
<accession>A0A0F9NYE2</accession>
<dbReference type="GO" id="GO:0016020">
    <property type="term" value="C:membrane"/>
    <property type="evidence" value="ECO:0007669"/>
    <property type="project" value="UniProtKB-SubCell"/>
</dbReference>
<protein>
    <recommendedName>
        <fullName evidence="6">Integral membrane bound transporter domain-containing protein</fullName>
    </recommendedName>
</protein>
<name>A0A0F9NYE2_9ZZZZ</name>
<reference evidence="7" key="1">
    <citation type="journal article" date="2015" name="Nature">
        <title>Complex archaea that bridge the gap between prokaryotes and eukaryotes.</title>
        <authorList>
            <person name="Spang A."/>
            <person name="Saw J.H."/>
            <person name="Jorgensen S.L."/>
            <person name="Zaremba-Niedzwiedzka K."/>
            <person name="Martijn J."/>
            <person name="Lind A.E."/>
            <person name="van Eijk R."/>
            <person name="Schleper C."/>
            <person name="Guy L."/>
            <person name="Ettema T.J."/>
        </authorList>
    </citation>
    <scope>NUCLEOTIDE SEQUENCE</scope>
</reference>
<gene>
    <name evidence="7" type="ORF">LCGC14_0894050</name>
</gene>
<evidence type="ECO:0000256" key="4">
    <source>
        <dbReference type="ARBA" id="ARBA00023136"/>
    </source>
</evidence>
<feature type="transmembrane region" description="Helical" evidence="5">
    <location>
        <begin position="253"/>
        <end position="272"/>
    </location>
</feature>
<feature type="transmembrane region" description="Helical" evidence="5">
    <location>
        <begin position="112"/>
        <end position="133"/>
    </location>
</feature>